<organism evidence="1">
    <name type="scientific">viral metagenome</name>
    <dbReference type="NCBI Taxonomy" id="1070528"/>
    <lineage>
        <taxon>unclassified sequences</taxon>
        <taxon>metagenomes</taxon>
        <taxon>organismal metagenomes</taxon>
    </lineage>
</organism>
<reference evidence="1" key="1">
    <citation type="journal article" date="2020" name="Nature">
        <title>Giant virus diversity and host interactions through global metagenomics.</title>
        <authorList>
            <person name="Schulz F."/>
            <person name="Roux S."/>
            <person name="Paez-Espino D."/>
            <person name="Jungbluth S."/>
            <person name="Walsh D.A."/>
            <person name="Denef V.J."/>
            <person name="McMahon K.D."/>
            <person name="Konstantinidis K.T."/>
            <person name="Eloe-Fadrosh E.A."/>
            <person name="Kyrpides N.C."/>
            <person name="Woyke T."/>
        </authorList>
    </citation>
    <scope>NUCLEOTIDE SEQUENCE</scope>
    <source>
        <strain evidence="1">GVMAG-S-3300012000-57</strain>
    </source>
</reference>
<evidence type="ECO:0000313" key="1">
    <source>
        <dbReference type="EMBL" id="QHU17155.1"/>
    </source>
</evidence>
<proteinExistence type="predicted"/>
<protein>
    <submittedName>
        <fullName evidence="1">Uncharacterized protein</fullName>
    </submittedName>
</protein>
<sequence>MASDHPQIKTVIDELCQKYAGNEYIMGRMQAYVCQQLPQLLETMQKTHEQRQQRIDELTAEQTAFIKSFLNNNQYFYNASTEKFFYYDGKHYSLYSEDNILHHVLTTITADKQLMQWKQRTKVYIMKRIKENALTKTVPESETIQHVLGQLYPTIFATKTEAKYFLTMIGDNIFKKNGDLIHFLPVQAKHFIRELNTMCQGFLGTNLHHTIKHKYHEHNYQQCRIVNVFESVKNESLWKSMLNACSLDMLCVACHYSTRFQDSDTFLLHYSNNNALVADVMFLKNNSSDSIIQLFIDEYLQKNARASDSMQINWKNMQYLWKHFLESKHLPAIIFQQTLHGLFVQKLGDYYKEDGDVFVNISSKYLPAMQKFVCFWDENMAVDETLDNEFEIDEICTLFKKGCGETVNNNQMIDLITYFYPDIEIENDKYIYNLRCAKWDKQLDINVALEAMKQEYIAENQPLTFSNYDAYLYYCKYFSGGLIVSKMFYDNHVFR</sequence>
<dbReference type="EMBL" id="MN740899">
    <property type="protein sequence ID" value="QHU17155.1"/>
    <property type="molecule type" value="Genomic_DNA"/>
</dbReference>
<dbReference type="AlphaFoldDB" id="A0A6C0KGN0"/>
<accession>A0A6C0KGN0</accession>
<name>A0A6C0KGN0_9ZZZZ</name>